<sequence>MSVVRQDSWHTQVETEIEKYMKPPLPFWDVIVIFTENKVLLKKGAEILQSVDCRKLWSLFGNKKEAITSGIVLDGTQYEVHRWYGDLDIPLIYGREAEDLKGKGFALAKSKGLAALILYSIPVVSAYAVPALKELVQKISQL</sequence>
<reference evidence="1 2" key="1">
    <citation type="submission" date="2022-07" db="EMBL/GenBank/DDBJ databases">
        <title>Genome-wide signatures of adaptation to extreme environments.</title>
        <authorList>
            <person name="Cho C.H."/>
            <person name="Yoon H.S."/>
        </authorList>
    </citation>
    <scope>NUCLEOTIDE SEQUENCE [LARGE SCALE GENOMIC DNA]</scope>
    <source>
        <strain evidence="1 2">108.79 E11</strain>
    </source>
</reference>
<proteinExistence type="predicted"/>
<dbReference type="PANTHER" id="PTHR41752:SF1">
    <property type="entry name" value="PROFILIN"/>
    <property type="match status" value="1"/>
</dbReference>
<accession>A0AAV9I2Z5</accession>
<dbReference type="Proteomes" id="UP001300502">
    <property type="component" value="Unassembled WGS sequence"/>
</dbReference>
<gene>
    <name evidence="1" type="ORF">GAYE_PCTG30G0671</name>
</gene>
<name>A0AAV9I2Z5_9RHOD</name>
<dbReference type="EMBL" id="JANCYU010000008">
    <property type="protein sequence ID" value="KAK4522781.1"/>
    <property type="molecule type" value="Genomic_DNA"/>
</dbReference>
<dbReference type="InterPro" id="IPR036140">
    <property type="entry name" value="PFN_sf"/>
</dbReference>
<dbReference type="SUPFAM" id="SSF55770">
    <property type="entry name" value="Profilin (actin-binding protein)"/>
    <property type="match status" value="1"/>
</dbReference>
<dbReference type="AlphaFoldDB" id="A0AAV9I2Z5"/>
<protein>
    <submittedName>
        <fullName evidence="1">Uncharacterized protein</fullName>
    </submittedName>
</protein>
<organism evidence="1 2">
    <name type="scientific">Galdieria yellowstonensis</name>
    <dbReference type="NCBI Taxonomy" id="3028027"/>
    <lineage>
        <taxon>Eukaryota</taxon>
        <taxon>Rhodophyta</taxon>
        <taxon>Bangiophyceae</taxon>
        <taxon>Galdieriales</taxon>
        <taxon>Galdieriaceae</taxon>
        <taxon>Galdieria</taxon>
    </lineage>
</organism>
<keyword evidence="2" id="KW-1185">Reference proteome</keyword>
<evidence type="ECO:0000313" key="1">
    <source>
        <dbReference type="EMBL" id="KAK4522781.1"/>
    </source>
</evidence>
<comment type="caution">
    <text evidence="1">The sequence shown here is derived from an EMBL/GenBank/DDBJ whole genome shotgun (WGS) entry which is preliminary data.</text>
</comment>
<dbReference type="PANTHER" id="PTHR41752">
    <property type="entry name" value="PROFILIN"/>
    <property type="match status" value="1"/>
</dbReference>
<evidence type="ECO:0000313" key="2">
    <source>
        <dbReference type="Proteomes" id="UP001300502"/>
    </source>
</evidence>